<accession>A0A514C8S9</accession>
<reference evidence="1" key="1">
    <citation type="submission" date="2019-04" db="EMBL/GenBank/DDBJ databases">
        <authorList>
            <person name="Hu G."/>
            <person name="Luo X."/>
        </authorList>
    </citation>
    <scope>NUCLEOTIDE SEQUENCE</scope>
    <source>
        <strain evidence="1">MM1L5</strain>
        <plasmid evidence="1">pMM1L5</plasmid>
    </source>
</reference>
<evidence type="ECO:0000313" key="1">
    <source>
        <dbReference type="EMBL" id="QDH76118.1"/>
    </source>
</evidence>
<name>A0A514C8S9_MORMO</name>
<dbReference type="EMBL" id="MK851048">
    <property type="protein sequence ID" value="QDH76118.1"/>
    <property type="molecule type" value="Genomic_DNA"/>
</dbReference>
<proteinExistence type="predicted"/>
<keyword evidence="1" id="KW-0614">Plasmid</keyword>
<protein>
    <submittedName>
        <fullName evidence="1">Uncharacterized protein</fullName>
    </submittedName>
</protein>
<organism evidence="1">
    <name type="scientific">Morganella morganii</name>
    <name type="common">Proteus morganii</name>
    <dbReference type="NCBI Taxonomy" id="582"/>
    <lineage>
        <taxon>Bacteria</taxon>
        <taxon>Pseudomonadati</taxon>
        <taxon>Pseudomonadota</taxon>
        <taxon>Gammaproteobacteria</taxon>
        <taxon>Enterobacterales</taxon>
        <taxon>Morganellaceae</taxon>
        <taxon>Morganella</taxon>
    </lineage>
</organism>
<geneLocation type="plasmid" evidence="1">
    <name>pMM1L5</name>
</geneLocation>
<sequence>MLFPLAFLAALCGLRCKKPKTKKSPLKKAVKTDTLNSVYYKAHNQPTYF</sequence>
<dbReference type="AlphaFoldDB" id="A0A514C8S9"/>